<dbReference type="EMBL" id="JAAFZH010000002">
    <property type="protein sequence ID" value="NDU94761.1"/>
    <property type="molecule type" value="Genomic_DNA"/>
</dbReference>
<dbReference type="InterPro" id="IPR055557">
    <property type="entry name" value="DUF7133"/>
</dbReference>
<sequence>MFAAFLLSTLLSFSTPSDTITDYYDVETIATPPGLVAETGGLTFLPDGRLAACFHRGEIMLYNPKTKTWKLFAEGLHDPLGILAVSNQELLVMQRPELTRITDTNGDGVADRYETVTDHFGMSGNYHEFAFGPVRDAKGNIYISLNTASNGAGIRDEVRGKYDPLGRQGRMYACVPYRGWVMQITPDGTVKPFASGFRSPNGIGFDAKGRLFVTDNQGDWLGTSKLYHVEEGKFYGHPASLVWRDGFPDIDPLTLPVHTLDSMRTVESVAFPHELIAHSPTQLVTDNTGGKFGPFAGQMFVGEMDFSRLIRILPDEVDGQIQGACIPFYDHAGGKNPLRIGNNRLAFSPDGSLWLGQADHGWLGDRGIQRIRYKGGVPLDILSMKLTPTGFDVTFTQPLDESAARDLANYQCRSYYYEYHQAYGSPQKDVRSVSVSDVTLSTDRKTVSLTLNDLKINRIYELKLGNLLANNGRQKLANHAVFYTLNRLVK</sequence>
<gene>
    <name evidence="3" type="ORF">GK108_07740</name>
</gene>
<comment type="caution">
    <text evidence="3">The sequence shown here is derived from an EMBL/GenBank/DDBJ whole genome shotgun (WGS) entry which is preliminary data.</text>
</comment>
<dbReference type="RefSeq" id="WP_163945272.1">
    <property type="nucleotide sequence ID" value="NZ_JAAFZH010000002.1"/>
</dbReference>
<dbReference type="Proteomes" id="UP000474175">
    <property type="component" value="Unassembled WGS sequence"/>
</dbReference>
<dbReference type="SUPFAM" id="SSF82171">
    <property type="entry name" value="DPP6 N-terminal domain-like"/>
    <property type="match status" value="1"/>
</dbReference>
<keyword evidence="4" id="KW-1185">Reference proteome</keyword>
<dbReference type="Gene3D" id="2.60.40.1220">
    <property type="match status" value="1"/>
</dbReference>
<dbReference type="SUPFAM" id="SSF50952">
    <property type="entry name" value="Soluble quinoprotein glucose dehydrogenase"/>
    <property type="match status" value="1"/>
</dbReference>
<accession>A0A6L9L6I7</accession>
<proteinExistence type="predicted"/>
<evidence type="ECO:0000256" key="1">
    <source>
        <dbReference type="ARBA" id="ARBA00022729"/>
    </source>
</evidence>
<name>A0A6L9L6I7_9BACT</name>
<dbReference type="InterPro" id="IPR011042">
    <property type="entry name" value="6-blade_b-propeller_TolB-like"/>
</dbReference>
<dbReference type="PANTHER" id="PTHR33546">
    <property type="entry name" value="LARGE, MULTIFUNCTIONAL SECRETED PROTEIN-RELATED"/>
    <property type="match status" value="1"/>
</dbReference>
<evidence type="ECO:0000313" key="3">
    <source>
        <dbReference type="EMBL" id="NDU94761.1"/>
    </source>
</evidence>
<dbReference type="InterPro" id="IPR011041">
    <property type="entry name" value="Quinoprot_gluc/sorb_DH_b-prop"/>
</dbReference>
<evidence type="ECO:0000259" key="2">
    <source>
        <dbReference type="Pfam" id="PF23500"/>
    </source>
</evidence>
<dbReference type="Pfam" id="PF23500">
    <property type="entry name" value="DUF7133"/>
    <property type="match status" value="1"/>
</dbReference>
<dbReference type="Gene3D" id="2.120.10.30">
    <property type="entry name" value="TolB, C-terminal domain"/>
    <property type="match status" value="1"/>
</dbReference>
<protein>
    <recommendedName>
        <fullName evidence="2">DUF7133 domain-containing protein</fullName>
    </recommendedName>
</protein>
<feature type="domain" description="DUF7133" evidence="2">
    <location>
        <begin position="69"/>
        <end position="221"/>
    </location>
</feature>
<organism evidence="3 4">
    <name type="scientific">Spirosoma terrae</name>
    <dbReference type="NCBI Taxonomy" id="1968276"/>
    <lineage>
        <taxon>Bacteria</taxon>
        <taxon>Pseudomonadati</taxon>
        <taxon>Bacteroidota</taxon>
        <taxon>Cytophagia</taxon>
        <taxon>Cytophagales</taxon>
        <taxon>Cytophagaceae</taxon>
        <taxon>Spirosoma</taxon>
    </lineage>
</organism>
<evidence type="ECO:0000313" key="4">
    <source>
        <dbReference type="Proteomes" id="UP000474175"/>
    </source>
</evidence>
<dbReference type="PANTHER" id="PTHR33546:SF1">
    <property type="entry name" value="LARGE, MULTIFUNCTIONAL SECRETED PROTEIN"/>
    <property type="match status" value="1"/>
</dbReference>
<dbReference type="InterPro" id="IPR014755">
    <property type="entry name" value="Cu-Rt/internalin_Ig-like"/>
</dbReference>
<dbReference type="AlphaFoldDB" id="A0A6L9L6I7"/>
<reference evidence="3 4" key="1">
    <citation type="submission" date="2020-02" db="EMBL/GenBank/DDBJ databases">
        <title>Draft genome sequence of two Spirosoma agri KCTC 52727 and Spirosoma terrae KCTC 52035.</title>
        <authorList>
            <person name="Rojas J."/>
            <person name="Ambika Manirajan B."/>
            <person name="Suarez C."/>
            <person name="Ratering S."/>
            <person name="Schnell S."/>
        </authorList>
    </citation>
    <scope>NUCLEOTIDE SEQUENCE [LARGE SCALE GENOMIC DNA]</scope>
    <source>
        <strain evidence="3 4">KCTC 52035</strain>
    </source>
</reference>
<keyword evidence="1" id="KW-0732">Signal</keyword>